<name>A0A5E4FV77_PRUDU</name>
<evidence type="ECO:0000313" key="1">
    <source>
        <dbReference type="EMBL" id="VVA31369.1"/>
    </source>
</evidence>
<protein>
    <submittedName>
        <fullName evidence="1">PREDICTED: eukaryotic translation initiation factor 5B partial</fullName>
    </submittedName>
</protein>
<keyword evidence="1" id="KW-0648">Protein biosynthesis</keyword>
<dbReference type="AlphaFoldDB" id="A0A5E4FV77"/>
<accession>A0A5E4FV77</accession>
<reference evidence="2" key="1">
    <citation type="journal article" date="2020" name="Plant J.">
        <title>Transposons played a major role in the diversification between the closely related almond and peach genomes: results from the almond genome sequence.</title>
        <authorList>
            <person name="Alioto T."/>
            <person name="Alexiou K.G."/>
            <person name="Bardil A."/>
            <person name="Barteri F."/>
            <person name="Castanera R."/>
            <person name="Cruz F."/>
            <person name="Dhingra A."/>
            <person name="Duval H."/>
            <person name="Fernandez I Marti A."/>
            <person name="Frias L."/>
            <person name="Galan B."/>
            <person name="Garcia J.L."/>
            <person name="Howad W."/>
            <person name="Gomez-Garrido J."/>
            <person name="Gut M."/>
            <person name="Julca I."/>
            <person name="Morata J."/>
            <person name="Puigdomenech P."/>
            <person name="Ribeca P."/>
            <person name="Rubio Cabetas M.J."/>
            <person name="Vlasova A."/>
            <person name="Wirthensohn M."/>
            <person name="Garcia-Mas J."/>
            <person name="Gabaldon T."/>
            <person name="Casacuberta J.M."/>
            <person name="Arus P."/>
        </authorList>
    </citation>
    <scope>NUCLEOTIDE SEQUENCE [LARGE SCALE GENOMIC DNA]</scope>
    <source>
        <strain evidence="2">cv. Texas</strain>
    </source>
</reference>
<dbReference type="Proteomes" id="UP000327085">
    <property type="component" value="Chromosome 7"/>
</dbReference>
<sequence length="143" mass="15979">MGLEMVDLIYRFKCFIPGKKLNLNFVADFPPLPKGITEEMVEEYEGEDTLPKPSIKVVSSYATDDPVNAVGLHHSCPAIGMSQIGVCLLFDMDLPKKAEISFCLRAFSAPQPSPSSKQVGLHCLWVKSLPFGRRLHRFRQAQL</sequence>
<dbReference type="EMBL" id="CABIKO010000213">
    <property type="protein sequence ID" value="VVA31369.1"/>
    <property type="molecule type" value="Genomic_DNA"/>
</dbReference>
<organism evidence="1 2">
    <name type="scientific">Prunus dulcis</name>
    <name type="common">Almond</name>
    <name type="synonym">Amygdalus dulcis</name>
    <dbReference type="NCBI Taxonomy" id="3755"/>
    <lineage>
        <taxon>Eukaryota</taxon>
        <taxon>Viridiplantae</taxon>
        <taxon>Streptophyta</taxon>
        <taxon>Embryophyta</taxon>
        <taxon>Tracheophyta</taxon>
        <taxon>Spermatophyta</taxon>
        <taxon>Magnoliopsida</taxon>
        <taxon>eudicotyledons</taxon>
        <taxon>Gunneridae</taxon>
        <taxon>Pentapetalae</taxon>
        <taxon>rosids</taxon>
        <taxon>fabids</taxon>
        <taxon>Rosales</taxon>
        <taxon>Rosaceae</taxon>
        <taxon>Amygdaloideae</taxon>
        <taxon>Amygdaleae</taxon>
        <taxon>Prunus</taxon>
    </lineage>
</organism>
<dbReference type="Gramene" id="VVA31369">
    <property type="protein sequence ID" value="VVA31369"/>
    <property type="gene ID" value="Prudul26B003324"/>
</dbReference>
<evidence type="ECO:0000313" key="2">
    <source>
        <dbReference type="Proteomes" id="UP000327085"/>
    </source>
</evidence>
<keyword evidence="1" id="KW-0396">Initiation factor</keyword>
<proteinExistence type="predicted"/>
<dbReference type="InParanoid" id="A0A5E4FV77"/>
<dbReference type="GO" id="GO:0003743">
    <property type="term" value="F:translation initiation factor activity"/>
    <property type="evidence" value="ECO:0007669"/>
    <property type="project" value="UniProtKB-KW"/>
</dbReference>
<gene>
    <name evidence="1" type="ORF">ALMOND_2B003324</name>
</gene>